<gene>
    <name evidence="1" type="ORF">PsorP6_013522</name>
</gene>
<organism evidence="1 2">
    <name type="scientific">Peronosclerospora sorghi</name>
    <dbReference type="NCBI Taxonomy" id="230839"/>
    <lineage>
        <taxon>Eukaryota</taxon>
        <taxon>Sar</taxon>
        <taxon>Stramenopiles</taxon>
        <taxon>Oomycota</taxon>
        <taxon>Peronosporomycetes</taxon>
        <taxon>Peronosporales</taxon>
        <taxon>Peronosporaceae</taxon>
        <taxon>Peronosclerospora</taxon>
    </lineage>
</organism>
<dbReference type="Proteomes" id="UP001163321">
    <property type="component" value="Chromosome 9"/>
</dbReference>
<protein>
    <submittedName>
        <fullName evidence="1">Uncharacterized protein</fullName>
    </submittedName>
</protein>
<evidence type="ECO:0000313" key="2">
    <source>
        <dbReference type="Proteomes" id="UP001163321"/>
    </source>
</evidence>
<reference evidence="1 2" key="1">
    <citation type="journal article" date="2022" name="bioRxiv">
        <title>The genome of the oomycete Peronosclerospora sorghi, a cosmopolitan pathogen of maize and sorghum, is inflated with dispersed pseudogenes.</title>
        <authorList>
            <person name="Fletcher K."/>
            <person name="Martin F."/>
            <person name="Isakeit T."/>
            <person name="Cavanaugh K."/>
            <person name="Magill C."/>
            <person name="Michelmore R."/>
        </authorList>
    </citation>
    <scope>NUCLEOTIDE SEQUENCE [LARGE SCALE GENOMIC DNA]</scope>
    <source>
        <strain evidence="1">P6</strain>
    </source>
</reference>
<proteinExistence type="predicted"/>
<comment type="caution">
    <text evidence="1">The sequence shown here is derived from an EMBL/GenBank/DDBJ whole genome shotgun (WGS) entry which is preliminary data.</text>
</comment>
<dbReference type="EMBL" id="CM047588">
    <property type="protein sequence ID" value="KAI9905340.1"/>
    <property type="molecule type" value="Genomic_DNA"/>
</dbReference>
<sequence>MPLLQKVLVVVTAGVSCVGCGFVLARWKRTKAPHYIIRRIITSIALSGLAISISFSMYVRPTSLSLTFSTTNGFVQLCLTMIGSDHGTRENYHKHEGLCYAQAMLLQYFYLAMYLWTACFAFHLYQLIVKRNEYPEQFLKVYRGIGWGVPGLALVYLVLRQLTGHIGVGGADRQWCWIATHVTPEETRDHLLVWRWEGAVQQLVLFHVPIFSVFVFNLIVYRKILKFLYVDPMAPRFREKVTLYLGLSFLCSIWGVVHRLVQFVRANHAPNVFLGVMECICDPMQPLLLSMAYGTNKQSLQAYKDWLCSRWWYSSVPSSDDEESSGLDDSPLIPYIANTTTNSSLDPLERDFGHYFDRETRAATTERF</sequence>
<accession>A0ACC0VG12</accession>
<name>A0ACC0VG12_9STRA</name>
<keyword evidence="2" id="KW-1185">Reference proteome</keyword>
<evidence type="ECO:0000313" key="1">
    <source>
        <dbReference type="EMBL" id="KAI9905340.1"/>
    </source>
</evidence>